<proteinExistence type="predicted"/>
<feature type="transmembrane region" description="Helical" evidence="5">
    <location>
        <begin position="134"/>
        <end position="151"/>
    </location>
</feature>
<reference evidence="6 7" key="1">
    <citation type="submission" date="2020-08" db="EMBL/GenBank/DDBJ databases">
        <title>Genomic Encyclopedia of Type Strains, Phase IV (KMG-IV): sequencing the most valuable type-strain genomes for metagenomic binning, comparative biology and taxonomic classification.</title>
        <authorList>
            <person name="Goeker M."/>
        </authorList>
    </citation>
    <scope>NUCLEOTIDE SEQUENCE [LARGE SCALE GENOMIC DNA]</scope>
    <source>
        <strain evidence="6 7">DSM 22359</strain>
    </source>
</reference>
<evidence type="ECO:0000256" key="3">
    <source>
        <dbReference type="ARBA" id="ARBA00022989"/>
    </source>
</evidence>
<dbReference type="Pfam" id="PF04191">
    <property type="entry name" value="PEMT"/>
    <property type="match status" value="1"/>
</dbReference>
<protein>
    <submittedName>
        <fullName evidence="6">Protein-S-isoprenylcysteine O-methyltransferase Ste14</fullName>
    </submittedName>
</protein>
<dbReference type="RefSeq" id="WP_183699930.1">
    <property type="nucleotide sequence ID" value="NZ_JACHFE010000002.1"/>
</dbReference>
<feature type="transmembrane region" description="Helical" evidence="5">
    <location>
        <begin position="29"/>
        <end position="47"/>
    </location>
</feature>
<dbReference type="PANTHER" id="PTHR43847">
    <property type="entry name" value="BLL3993 PROTEIN"/>
    <property type="match status" value="1"/>
</dbReference>
<name>A0A840UAL5_9GAMM</name>
<keyword evidence="6" id="KW-0489">Methyltransferase</keyword>
<dbReference type="GO" id="GO:0032259">
    <property type="term" value="P:methylation"/>
    <property type="evidence" value="ECO:0007669"/>
    <property type="project" value="UniProtKB-KW"/>
</dbReference>
<dbReference type="EMBL" id="JACHFE010000002">
    <property type="protein sequence ID" value="MBB5320270.1"/>
    <property type="molecule type" value="Genomic_DNA"/>
</dbReference>
<evidence type="ECO:0000313" key="6">
    <source>
        <dbReference type="EMBL" id="MBB5320270.1"/>
    </source>
</evidence>
<keyword evidence="2 5" id="KW-0812">Transmembrane</keyword>
<accession>A0A840UAL5</accession>
<keyword evidence="7" id="KW-1185">Reference proteome</keyword>
<dbReference type="AlphaFoldDB" id="A0A840UAL5"/>
<evidence type="ECO:0000256" key="4">
    <source>
        <dbReference type="ARBA" id="ARBA00023136"/>
    </source>
</evidence>
<evidence type="ECO:0000256" key="2">
    <source>
        <dbReference type="ARBA" id="ARBA00022692"/>
    </source>
</evidence>
<dbReference type="GO" id="GO:0008168">
    <property type="term" value="F:methyltransferase activity"/>
    <property type="evidence" value="ECO:0007669"/>
    <property type="project" value="UniProtKB-KW"/>
</dbReference>
<dbReference type="PANTHER" id="PTHR43847:SF1">
    <property type="entry name" value="BLL3993 PROTEIN"/>
    <property type="match status" value="1"/>
</dbReference>
<keyword evidence="4 5" id="KW-0472">Membrane</keyword>
<evidence type="ECO:0000313" key="7">
    <source>
        <dbReference type="Proteomes" id="UP000591735"/>
    </source>
</evidence>
<feature type="transmembrane region" description="Helical" evidence="5">
    <location>
        <begin position="59"/>
        <end position="77"/>
    </location>
</feature>
<sequence length="181" mass="20834">MELMAFAVLVLALAWLCRRQLLNPGCHGFYRFFAFAGIAWLLVFRLGHWHDDLISIRQLVSSLLMVGALWMVAASVWEFRHKGGRREGETVPENFGFENTGRLVTTGIYQYIRHPMYASLLLLAWGIFLKQPNWSGLLVVAGVTLALYLTARTEERENLAFFGEAYRQYIRTSKLFLPFLL</sequence>
<keyword evidence="6" id="KW-0808">Transferase</keyword>
<keyword evidence="3 5" id="KW-1133">Transmembrane helix</keyword>
<evidence type="ECO:0000256" key="5">
    <source>
        <dbReference type="SAM" id="Phobius"/>
    </source>
</evidence>
<dbReference type="Proteomes" id="UP000591735">
    <property type="component" value="Unassembled WGS sequence"/>
</dbReference>
<dbReference type="GO" id="GO:0012505">
    <property type="term" value="C:endomembrane system"/>
    <property type="evidence" value="ECO:0007669"/>
    <property type="project" value="UniProtKB-SubCell"/>
</dbReference>
<dbReference type="InterPro" id="IPR052527">
    <property type="entry name" value="Metal_cation-efflux_comp"/>
</dbReference>
<organism evidence="6 7">
    <name type="scientific">Marinobacter oulmenensis</name>
    <dbReference type="NCBI Taxonomy" id="643747"/>
    <lineage>
        <taxon>Bacteria</taxon>
        <taxon>Pseudomonadati</taxon>
        <taxon>Pseudomonadota</taxon>
        <taxon>Gammaproteobacteria</taxon>
        <taxon>Pseudomonadales</taxon>
        <taxon>Marinobacteraceae</taxon>
        <taxon>Marinobacter</taxon>
    </lineage>
</organism>
<dbReference type="InterPro" id="IPR007318">
    <property type="entry name" value="Phopholipid_MeTrfase"/>
</dbReference>
<dbReference type="Gene3D" id="1.20.120.1630">
    <property type="match status" value="1"/>
</dbReference>
<comment type="caution">
    <text evidence="6">The sequence shown here is derived from an EMBL/GenBank/DDBJ whole genome shotgun (WGS) entry which is preliminary data.</text>
</comment>
<evidence type="ECO:0000256" key="1">
    <source>
        <dbReference type="ARBA" id="ARBA00004127"/>
    </source>
</evidence>
<gene>
    <name evidence="6" type="ORF">HNR38_000742</name>
</gene>
<comment type="subcellular location">
    <subcellularLocation>
        <location evidence="1">Endomembrane system</location>
        <topology evidence="1">Multi-pass membrane protein</topology>
    </subcellularLocation>
</comment>